<organism evidence="2 3">
    <name type="scientific">Deinococcus knuensis</name>
    <dbReference type="NCBI Taxonomy" id="1837380"/>
    <lineage>
        <taxon>Bacteria</taxon>
        <taxon>Thermotogati</taxon>
        <taxon>Deinococcota</taxon>
        <taxon>Deinococci</taxon>
        <taxon>Deinococcales</taxon>
        <taxon>Deinococcaceae</taxon>
        <taxon>Deinococcus</taxon>
    </lineage>
</organism>
<evidence type="ECO:0008006" key="4">
    <source>
        <dbReference type="Google" id="ProtNLM"/>
    </source>
</evidence>
<evidence type="ECO:0000256" key="1">
    <source>
        <dbReference type="SAM" id="MobiDB-lite"/>
    </source>
</evidence>
<evidence type="ECO:0000313" key="3">
    <source>
        <dbReference type="Proteomes" id="UP000620633"/>
    </source>
</evidence>
<reference evidence="3" key="1">
    <citation type="journal article" date="2019" name="Int. J. Syst. Evol. Microbiol.">
        <title>The Global Catalogue of Microorganisms (GCM) 10K type strain sequencing project: providing services to taxonomists for standard genome sequencing and annotation.</title>
        <authorList>
            <consortium name="The Broad Institute Genomics Platform"/>
            <consortium name="The Broad Institute Genome Sequencing Center for Infectious Disease"/>
            <person name="Wu L."/>
            <person name="Ma J."/>
        </authorList>
    </citation>
    <scope>NUCLEOTIDE SEQUENCE [LARGE SCALE GENOMIC DNA]</scope>
    <source>
        <strain evidence="3">JCM 31406</strain>
    </source>
</reference>
<dbReference type="Proteomes" id="UP000620633">
    <property type="component" value="Unassembled WGS sequence"/>
</dbReference>
<proteinExistence type="predicted"/>
<sequence length="227" mass="24273">MSPQPPVPSAAQPAAAPLLTAQTPEQARLLLNPAYQRTLGAVMNGKGGAAAVAADTGVTLTRTHHRLTRLLAAGLIEVARVRARAGRGVKEYRAVAAEYRVPLELTDASDLEELLGEALTPFMQTYQVAAAGALRRMGRGHEVQLIRNSHGEIVVNFAGGTKPAFSEYTFGMVSEMTLRPGTLAELEARVQALQEWVSERHREDQDDPGARPALLGLLLTPGKLPEG</sequence>
<keyword evidence="3" id="KW-1185">Reference proteome</keyword>
<feature type="compositionally biased region" description="Low complexity" evidence="1">
    <location>
        <begin position="210"/>
        <end position="227"/>
    </location>
</feature>
<accession>A0ABQ2SE79</accession>
<feature type="region of interest" description="Disordered" evidence="1">
    <location>
        <begin position="199"/>
        <end position="227"/>
    </location>
</feature>
<dbReference type="SUPFAM" id="SSF46785">
    <property type="entry name" value="Winged helix' DNA-binding domain"/>
    <property type="match status" value="1"/>
</dbReference>
<protein>
    <recommendedName>
        <fullName evidence="4">ArsR family transcriptional regulator</fullName>
    </recommendedName>
</protein>
<dbReference type="InterPro" id="IPR036388">
    <property type="entry name" value="WH-like_DNA-bd_sf"/>
</dbReference>
<gene>
    <name evidence="2" type="ORF">GCM10008961_05900</name>
</gene>
<comment type="caution">
    <text evidence="2">The sequence shown here is derived from an EMBL/GenBank/DDBJ whole genome shotgun (WGS) entry which is preliminary data.</text>
</comment>
<dbReference type="Gene3D" id="1.10.10.10">
    <property type="entry name" value="Winged helix-like DNA-binding domain superfamily/Winged helix DNA-binding domain"/>
    <property type="match status" value="1"/>
</dbReference>
<dbReference type="InterPro" id="IPR036390">
    <property type="entry name" value="WH_DNA-bd_sf"/>
</dbReference>
<name>A0ABQ2SE79_9DEIO</name>
<dbReference type="RefSeq" id="WP_189098838.1">
    <property type="nucleotide sequence ID" value="NZ_BMQO01000001.1"/>
</dbReference>
<dbReference type="EMBL" id="BMQO01000001">
    <property type="protein sequence ID" value="GGS17064.1"/>
    <property type="molecule type" value="Genomic_DNA"/>
</dbReference>
<evidence type="ECO:0000313" key="2">
    <source>
        <dbReference type="EMBL" id="GGS17064.1"/>
    </source>
</evidence>